<feature type="domain" description="Aminoglycoside phosphotransferase" evidence="2">
    <location>
        <begin position="276"/>
        <end position="400"/>
    </location>
</feature>
<dbReference type="InterPro" id="IPR029058">
    <property type="entry name" value="AB_hydrolase_fold"/>
</dbReference>
<organism evidence="4 5">
    <name type="scientific">Streptomyces avermitilis</name>
    <dbReference type="NCBI Taxonomy" id="33903"/>
    <lineage>
        <taxon>Bacteria</taxon>
        <taxon>Bacillati</taxon>
        <taxon>Actinomycetota</taxon>
        <taxon>Actinomycetes</taxon>
        <taxon>Kitasatosporales</taxon>
        <taxon>Streptomycetaceae</taxon>
        <taxon>Streptomyces</taxon>
    </lineage>
</organism>
<dbReference type="Pfam" id="PF12146">
    <property type="entry name" value="Hydrolase_4"/>
    <property type="match status" value="1"/>
</dbReference>
<feature type="region of interest" description="Disordered" evidence="1">
    <location>
        <begin position="607"/>
        <end position="644"/>
    </location>
</feature>
<feature type="region of interest" description="Disordered" evidence="1">
    <location>
        <begin position="16"/>
        <end position="35"/>
    </location>
</feature>
<dbReference type="SUPFAM" id="SSF53474">
    <property type="entry name" value="alpha/beta-Hydrolases"/>
    <property type="match status" value="1"/>
</dbReference>
<name>A0A4D4MPX4_STRAX</name>
<evidence type="ECO:0008006" key="6">
    <source>
        <dbReference type="Google" id="ProtNLM"/>
    </source>
</evidence>
<dbReference type="SUPFAM" id="SSF56112">
    <property type="entry name" value="Protein kinase-like (PK-like)"/>
    <property type="match status" value="1"/>
</dbReference>
<dbReference type="AlphaFoldDB" id="A0A4D4MPX4"/>
<dbReference type="STRING" id="33903.AQJ43_14035"/>
<comment type="caution">
    <text evidence="4">The sequence shown here is derived from an EMBL/GenBank/DDBJ whole genome shotgun (WGS) entry which is preliminary data.</text>
</comment>
<feature type="compositionally biased region" description="Low complexity" evidence="1">
    <location>
        <begin position="447"/>
        <end position="463"/>
    </location>
</feature>
<dbReference type="EMBL" id="BJHY01000001">
    <property type="protein sequence ID" value="GDY73565.1"/>
    <property type="molecule type" value="Genomic_DNA"/>
</dbReference>
<gene>
    <name evidence="4" type="ORF">SAV31267_030500</name>
</gene>
<feature type="domain" description="Serine aminopeptidase S33" evidence="3">
    <location>
        <begin position="39"/>
        <end position="149"/>
    </location>
</feature>
<feature type="compositionally biased region" description="Low complexity" evidence="1">
    <location>
        <begin position="500"/>
        <end position="512"/>
    </location>
</feature>
<dbReference type="Proteomes" id="UP000299211">
    <property type="component" value="Unassembled WGS sequence"/>
</dbReference>
<dbReference type="InterPro" id="IPR022742">
    <property type="entry name" value="Hydrolase_4"/>
</dbReference>
<protein>
    <recommendedName>
        <fullName evidence="6">Serine aminopeptidase S33 domain-containing protein</fullName>
    </recommendedName>
</protein>
<feature type="compositionally biased region" description="Basic and acidic residues" evidence="1">
    <location>
        <begin position="616"/>
        <end position="625"/>
    </location>
</feature>
<evidence type="ECO:0000313" key="4">
    <source>
        <dbReference type="EMBL" id="GDY73565.1"/>
    </source>
</evidence>
<dbReference type="Pfam" id="PF01636">
    <property type="entry name" value="APH"/>
    <property type="match status" value="1"/>
</dbReference>
<evidence type="ECO:0000313" key="5">
    <source>
        <dbReference type="Proteomes" id="UP000299211"/>
    </source>
</evidence>
<dbReference type="InterPro" id="IPR011009">
    <property type="entry name" value="Kinase-like_dom_sf"/>
</dbReference>
<proteinExistence type="predicted"/>
<dbReference type="Gene3D" id="3.40.50.1820">
    <property type="entry name" value="alpha/beta hydrolase"/>
    <property type="match status" value="1"/>
</dbReference>
<feature type="region of interest" description="Disordered" evidence="1">
    <location>
        <begin position="559"/>
        <end position="590"/>
    </location>
</feature>
<sequence length="644" mass="66979">MSELLSFAYEHDGERLSGMYGGDDDGDDAGGVEGGRESPTVVLLHGAGDGCAGRLLPLLAEFVARGCRGLAFDFSGHGQSTGALAESSLRRRFAQAVAVIDARVPGDGPLVLVGFSMSGQTVADLAAHYGERVAALGLCAPAVYAAAAWPVPFGAGDGRFSEIIRAADSWRESPALDVLRAYGGRAVLAVPGTDTVIPPAVTAAVTAALATNAQFSLVELPDAEHTLGLWFRDHEDDRRRFVDAVLTGRGEGGWTATRAWVAKQLPAGRRVRDSARLRGGWSSQIRRLTLDDGTGLVLRTFVRPFFRRHAPGLLSREASVLALLAAQDGTPVPEAVAVDATGEHCDHPSLLMSLLPGAVRVDEEDLDRRLDLLARQLVRIHTVVPDERPRPYQAWTSPERVRTPGAPCGTGPWRCSGANRPRTKGASCTGTSTPGTCCSTVRATRCGSAGSSTGSRPRGGPPTWTSPTVRRRSRCCTGRRTGWGSGSGTRPTAAGDWRTGRTTCTGGCWTRWRTPRRREARGPLARAGPHRPDARGTGRAAGGLCGRAVAAVRLASARAGATRVRTPCPGGDRGEGGTGGSVAGADAGHAALPDPAGAGVVVRRAGDGAGAAPFSHDARAGHPVEDAVPGAGSQRSARDLSGCT</sequence>
<dbReference type="Gene3D" id="3.30.200.20">
    <property type="entry name" value="Phosphorylase Kinase, domain 1"/>
    <property type="match status" value="1"/>
</dbReference>
<reference evidence="4 5" key="1">
    <citation type="submission" date="2019-04" db="EMBL/GenBank/DDBJ databases">
        <title>Draft genome sequences of Streptomyces avermitilis ATCC 31267.</title>
        <authorList>
            <person name="Komaki H."/>
            <person name="Tamura T."/>
            <person name="Hosoyama A."/>
        </authorList>
    </citation>
    <scope>NUCLEOTIDE SEQUENCE [LARGE SCALE GENOMIC DNA]</scope>
    <source>
        <strain evidence="4 5">ATCC 31267</strain>
    </source>
</reference>
<feature type="region of interest" description="Disordered" evidence="1">
    <location>
        <begin position="447"/>
        <end position="540"/>
    </location>
</feature>
<accession>A0A4D4MPX4</accession>
<evidence type="ECO:0000259" key="3">
    <source>
        <dbReference type="Pfam" id="PF12146"/>
    </source>
</evidence>
<evidence type="ECO:0000259" key="2">
    <source>
        <dbReference type="Pfam" id="PF01636"/>
    </source>
</evidence>
<dbReference type="InterPro" id="IPR002575">
    <property type="entry name" value="Aminoglycoside_PTrfase"/>
</dbReference>
<evidence type="ECO:0000256" key="1">
    <source>
        <dbReference type="SAM" id="MobiDB-lite"/>
    </source>
</evidence>